<dbReference type="SUPFAM" id="SSF54523">
    <property type="entry name" value="Pili subunits"/>
    <property type="match status" value="1"/>
</dbReference>
<keyword evidence="1" id="KW-0813">Transport</keyword>
<dbReference type="Gene3D" id="3.30.1300.30">
    <property type="entry name" value="GSPII I/J protein-like"/>
    <property type="match status" value="1"/>
</dbReference>
<feature type="non-terminal residue" evidence="5">
    <location>
        <position position="1"/>
    </location>
</feature>
<name>A0ABU6DVJ2_9GAMM</name>
<comment type="caution">
    <text evidence="5">The sequence shown here is derived from an EMBL/GenBank/DDBJ whole genome shotgun (WGS) entry which is preliminary data.</text>
</comment>
<feature type="domain" description="Trimeric autotransporter adhesin YadA-like stalk" evidence="4">
    <location>
        <begin position="236"/>
        <end position="277"/>
    </location>
</feature>
<evidence type="ECO:0000313" key="6">
    <source>
        <dbReference type="Proteomes" id="UP001339883"/>
    </source>
</evidence>
<evidence type="ECO:0000256" key="3">
    <source>
        <dbReference type="SAM" id="MobiDB-lite"/>
    </source>
</evidence>
<dbReference type="InterPro" id="IPR011049">
    <property type="entry name" value="Serralysin-like_metalloprot_C"/>
</dbReference>
<feature type="domain" description="Trimeric autotransporter adhesin YadA-like stalk" evidence="4">
    <location>
        <begin position="516"/>
        <end position="552"/>
    </location>
</feature>
<gene>
    <name evidence="5" type="ORF">I2F25_12625</name>
</gene>
<dbReference type="SUPFAM" id="SSF101967">
    <property type="entry name" value="Adhesin YadA, collagen-binding domain"/>
    <property type="match status" value="4"/>
</dbReference>
<dbReference type="Gene3D" id="2.20.70.140">
    <property type="match status" value="2"/>
</dbReference>
<evidence type="ECO:0000313" key="5">
    <source>
        <dbReference type="EMBL" id="MEB5477869.1"/>
    </source>
</evidence>
<keyword evidence="2" id="KW-0653">Protein transport</keyword>
<feature type="domain" description="Trimeric autotransporter adhesin YadA-like stalk" evidence="4">
    <location>
        <begin position="746"/>
        <end position="788"/>
    </location>
</feature>
<dbReference type="Gene3D" id="6.10.250.2040">
    <property type="match status" value="1"/>
</dbReference>
<keyword evidence="6" id="KW-1185">Reference proteome</keyword>
<dbReference type="CDD" id="cd12820">
    <property type="entry name" value="LbR_YadA-like"/>
    <property type="match status" value="1"/>
</dbReference>
<reference evidence="5 6" key="1">
    <citation type="submission" date="2019-08" db="EMBL/GenBank/DDBJ databases">
        <title>Five species of Acinetobacter isolated from floral nectar and animal pollinators.</title>
        <authorList>
            <person name="Hendry T.A."/>
        </authorList>
    </citation>
    <scope>NUCLEOTIDE SEQUENCE [LARGE SCALE GENOMIC DNA]</scope>
    <source>
        <strain evidence="5 6">MD18.27</strain>
    </source>
</reference>
<dbReference type="Gene3D" id="1.20.5.170">
    <property type="match status" value="3"/>
</dbReference>
<evidence type="ECO:0000256" key="2">
    <source>
        <dbReference type="ARBA" id="ARBA00022927"/>
    </source>
</evidence>
<feature type="domain" description="Trimeric autotransporter adhesin YadA-like stalk" evidence="4">
    <location>
        <begin position="116"/>
        <end position="155"/>
    </location>
</feature>
<dbReference type="Pfam" id="PF05662">
    <property type="entry name" value="YadA_stalk"/>
    <property type="match status" value="6"/>
</dbReference>
<dbReference type="Proteomes" id="UP001339883">
    <property type="component" value="Unassembled WGS sequence"/>
</dbReference>
<evidence type="ECO:0000259" key="4">
    <source>
        <dbReference type="Pfam" id="PF05662"/>
    </source>
</evidence>
<feature type="domain" description="Trimeric autotransporter adhesin YadA-like stalk" evidence="4">
    <location>
        <begin position="682"/>
        <end position="723"/>
    </location>
</feature>
<dbReference type="InterPro" id="IPR008635">
    <property type="entry name" value="Coiled_stalk_dom"/>
</dbReference>
<protein>
    <submittedName>
        <fullName evidence="5">YadA-like family protein</fullName>
    </submittedName>
</protein>
<evidence type="ECO:0000256" key="1">
    <source>
        <dbReference type="ARBA" id="ARBA00022448"/>
    </source>
</evidence>
<organism evidence="5 6">
    <name type="scientific">Acinetobacter pollinis</name>
    <dbReference type="NCBI Taxonomy" id="2605270"/>
    <lineage>
        <taxon>Bacteria</taxon>
        <taxon>Pseudomonadati</taxon>
        <taxon>Pseudomonadota</taxon>
        <taxon>Gammaproteobacteria</taxon>
        <taxon>Moraxellales</taxon>
        <taxon>Moraxellaceae</taxon>
        <taxon>Acinetobacter</taxon>
    </lineage>
</organism>
<proteinExistence type="predicted"/>
<accession>A0ABU6DVJ2</accession>
<feature type="domain" description="Trimeric autotransporter adhesin YadA-like stalk" evidence="4">
    <location>
        <begin position="877"/>
        <end position="918"/>
    </location>
</feature>
<dbReference type="InterPro" id="IPR045584">
    <property type="entry name" value="Pilin-like"/>
</dbReference>
<sequence length="1046" mass="103470">NNDGIKTTDANGNVATLTGSGTNIQNSDGSVTANYGLGGTSLKDAAGNTTVTTAAGNLLTDAKGNTSNLTAAGTEVTAKDANGNVTAQAVYGADGFNIVGGPSVTKDGINAANTVISNVADGTENNDAVNKGQLDAVSSGLTSKGLSFAANSGNTISKKLGETLTIKGTGTKEDTEYNTSNIKTTTDSDGNLVVGIDKNSSFDSLTVGNTSIDNTGLTILNGPSITISGINAAGTKVSNVADGTENNDAVNKGQLEAAIQNNITNVTDGAGNQVNVTDQIVNSNVNNSNQQSLFLTYDKSGQETTDRLTIAQTVQKMNTEGVKYSHTNGATETGVIGSTNDSSAAATNSTAIGINAIVKKDATSAIALGDGTTAEDTATNSVVIGKGSTVSGASSVAIGDGANASGTQSISIGTGNTVSGNNSGAFGDPSTVTGNESYVLGNNNTVSTDNTFVVGNNVTKTTAGSVVLGTGSATSNAGQVQGYDVLTKQVSSETSPTWQSTTGSVAVGDGSTVTRQITGLAAGYEDTDAVNVAQLKSVNTKVDTGTASVANILGGGATVNSDGSITNPTYNVGGTTSNTLADALGALDTAVQNVGSSAVKAKTTVSAGKNITVDSTSNTDGSTNYQVSTANDLVADSLTTGNTIVTNSGVQVGSNVALTSNGLTIVNGPSVTTSGIDAAGTKVTNVAAGTVATDAVNKGQLDSAISNVSNGVNNLANNAVQYDKNADGTVNKDKVTLGGGKDGTTLSNVANGKVSPDSKDAVNGSQLAGVSNSVANVIGGNTKVNPDGTVSASNIGGTGANNINDAIANVNTAATQAKSTVSSGNNIVVTSNKNTDGSTNYQVATADNLNVSSVKTGQLNVGSVSVDSTGINAGNQKVTNVSSGTIAANSKDAVNGGQIYTGNTNLATYLGGGATVGVDGQVSKPTYNVAGGAYNNVGDALTAVDNRVGNVENNLNQAFAYTNNRINKLEDKLSSGIAATAALEQAPYVAGKWTYAAGASYYNNQGAIGATLRRTADNGRWSMSGGVAGGTNGSPLFRVGVSGVID</sequence>
<dbReference type="EMBL" id="VTDN01000018">
    <property type="protein sequence ID" value="MEB5477869.1"/>
    <property type="molecule type" value="Genomic_DNA"/>
</dbReference>
<feature type="region of interest" description="Disordered" evidence="3">
    <location>
        <begin position="324"/>
        <end position="344"/>
    </location>
</feature>
<dbReference type="Gene3D" id="2.150.10.10">
    <property type="entry name" value="Serralysin-like metalloprotease, C-terminal"/>
    <property type="match status" value="2"/>
</dbReference>